<evidence type="ECO:0000256" key="10">
    <source>
        <dbReference type="ARBA" id="ARBA00023136"/>
    </source>
</evidence>
<keyword evidence="4 12" id="KW-0479">Metal-binding</keyword>
<evidence type="ECO:0000256" key="4">
    <source>
        <dbReference type="ARBA" id="ARBA00022723"/>
    </source>
</evidence>
<dbReference type="CDD" id="cd07343">
    <property type="entry name" value="M48A_Zmpste24p_like"/>
    <property type="match status" value="1"/>
</dbReference>
<keyword evidence="10 13" id="KW-0472">Membrane</keyword>
<protein>
    <recommendedName>
        <fullName evidence="13">CAAX prenyl protease</fullName>
        <ecNumber evidence="13">3.4.24.84</ecNumber>
    </recommendedName>
</protein>
<evidence type="ECO:0000256" key="1">
    <source>
        <dbReference type="ARBA" id="ARBA00004477"/>
    </source>
</evidence>
<evidence type="ECO:0000256" key="2">
    <source>
        <dbReference type="ARBA" id="ARBA00022670"/>
    </source>
</evidence>
<dbReference type="EC" id="3.4.24.84" evidence="13"/>
<feature type="domain" description="CAAX prenyl protease 1 N-terminal" evidence="15">
    <location>
        <begin position="31"/>
        <end position="156"/>
    </location>
</feature>
<feature type="transmembrane region" description="Helical" evidence="13">
    <location>
        <begin position="6"/>
        <end position="26"/>
    </location>
</feature>
<dbReference type="InterPro" id="IPR027057">
    <property type="entry name" value="CAXX_Prtase_1"/>
</dbReference>
<keyword evidence="2 13" id="KW-0645">Protease</keyword>
<evidence type="ECO:0000256" key="13">
    <source>
        <dbReference type="RuleBase" id="RU366005"/>
    </source>
</evidence>
<feature type="domain" description="Peptidase M48" evidence="14">
    <location>
        <begin position="246"/>
        <end position="317"/>
    </location>
</feature>
<gene>
    <name evidence="16" type="ORF">LSH36_260g02000</name>
</gene>
<dbReference type="Gene3D" id="3.30.2010.10">
    <property type="entry name" value="Metalloproteases ('zincins'), catalytic domain"/>
    <property type="match status" value="1"/>
</dbReference>
<evidence type="ECO:0000313" key="16">
    <source>
        <dbReference type="EMBL" id="KAK2154688.1"/>
    </source>
</evidence>
<feature type="domain" description="Peptidase M48" evidence="14">
    <location>
        <begin position="167"/>
        <end position="225"/>
    </location>
</feature>
<keyword evidence="9 13" id="KW-0482">Metalloprotease</keyword>
<evidence type="ECO:0000256" key="12">
    <source>
        <dbReference type="PIRSR" id="PIRSR627057-2"/>
    </source>
</evidence>
<feature type="transmembrane region" description="Helical" evidence="13">
    <location>
        <begin position="66"/>
        <end position="89"/>
    </location>
</feature>
<dbReference type="EMBL" id="JAODUP010000260">
    <property type="protein sequence ID" value="KAK2154688.1"/>
    <property type="molecule type" value="Genomic_DNA"/>
</dbReference>
<accession>A0AAD9N429</accession>
<evidence type="ECO:0000259" key="14">
    <source>
        <dbReference type="Pfam" id="PF01435"/>
    </source>
</evidence>
<keyword evidence="17" id="KW-1185">Reference proteome</keyword>
<evidence type="ECO:0000256" key="6">
    <source>
        <dbReference type="ARBA" id="ARBA00022824"/>
    </source>
</evidence>
<dbReference type="Pfam" id="PF01435">
    <property type="entry name" value="Peptidase_M48"/>
    <property type="match status" value="2"/>
</dbReference>
<comment type="cofactor">
    <cofactor evidence="12 13">
        <name>Zn(2+)</name>
        <dbReference type="ChEBI" id="CHEBI:29105"/>
    </cofactor>
    <text evidence="12 13">Binds 1 zinc ion per subunit.</text>
</comment>
<evidence type="ECO:0000256" key="8">
    <source>
        <dbReference type="ARBA" id="ARBA00022989"/>
    </source>
</evidence>
<evidence type="ECO:0000256" key="7">
    <source>
        <dbReference type="ARBA" id="ARBA00022833"/>
    </source>
</evidence>
<comment type="function">
    <text evidence="13">Proteolytically removes the C-terminal three residues of farnesylated proteins.</text>
</comment>
<keyword evidence="3 13" id="KW-0812">Transmembrane</keyword>
<keyword evidence="8 13" id="KW-1133">Transmembrane helix</keyword>
<dbReference type="GO" id="GO:0071586">
    <property type="term" value="P:CAAX-box protein processing"/>
    <property type="evidence" value="ECO:0007669"/>
    <property type="project" value="UniProtKB-UniRule"/>
</dbReference>
<keyword evidence="6 13" id="KW-0256">Endoplasmic reticulum</keyword>
<evidence type="ECO:0000256" key="9">
    <source>
        <dbReference type="ARBA" id="ARBA00023049"/>
    </source>
</evidence>
<reference evidence="16" key="1">
    <citation type="journal article" date="2023" name="Mol. Biol. Evol.">
        <title>Third-Generation Sequencing Reveals the Adaptive Role of the Epigenome in Three Deep-Sea Polychaetes.</title>
        <authorList>
            <person name="Perez M."/>
            <person name="Aroh O."/>
            <person name="Sun Y."/>
            <person name="Lan Y."/>
            <person name="Juniper S.K."/>
            <person name="Young C.R."/>
            <person name="Angers B."/>
            <person name="Qian P.Y."/>
        </authorList>
    </citation>
    <scope>NUCLEOTIDE SEQUENCE</scope>
    <source>
        <strain evidence="16">P08H-3</strain>
    </source>
</reference>
<evidence type="ECO:0000313" key="17">
    <source>
        <dbReference type="Proteomes" id="UP001208570"/>
    </source>
</evidence>
<evidence type="ECO:0000259" key="15">
    <source>
        <dbReference type="Pfam" id="PF16491"/>
    </source>
</evidence>
<proteinExistence type="inferred from homology"/>
<dbReference type="AlphaFoldDB" id="A0AAD9N429"/>
<comment type="caution">
    <text evidence="13">Lacks conserved residue(s) required for the propagation of feature annotation.</text>
</comment>
<comment type="catalytic activity">
    <reaction evidence="11 13">
        <text>Hydrolyzes the peptide bond -P2-(S-farnesyl or geranylgeranyl)C-P1'-P2'-P3'-COOH where P1' and P2' are amino acids with aliphatic side chains and P3' is any C-terminal residue.</text>
        <dbReference type="EC" id="3.4.24.84"/>
    </reaction>
</comment>
<sequence>MELTTIDIFYSVLVFIWILYIWETYLSSRQHHLYKTSLHVPAELNDVLDPETFEKARLYQLDKSNFGFWSGLFSQIETTLILWYGGIPFLWNKSGKILENWGYSQEYEILQSLMFLFLATMFSTITNLPWGLYNTFVIEERHGFNKQVLVTIYADYIAPLFDKFTPLPDGELRTKIEKLAASIEFPLKKLYVVEGSKRSSHSNAYFYGFFKNKRIVLFDTLLEDYAPMNKEKTEDSGSQDEVKDTQLLSFCMTVLSRRFEFQADAFAKSLGYAASLRAALIKLNKDNLGFPLSDWLFSAWHYSHPPLLERMKALQKTE</sequence>
<keyword evidence="5 13" id="KW-0378">Hydrolase</keyword>
<dbReference type="InterPro" id="IPR001915">
    <property type="entry name" value="Peptidase_M48"/>
</dbReference>
<dbReference type="Pfam" id="PF16491">
    <property type="entry name" value="Peptidase_M48_N"/>
    <property type="match status" value="1"/>
</dbReference>
<dbReference type="FunFam" id="3.30.2010.10:FF:000002">
    <property type="entry name" value="CAAX prenyl protease"/>
    <property type="match status" value="1"/>
</dbReference>
<comment type="caution">
    <text evidence="16">The sequence shown here is derived from an EMBL/GenBank/DDBJ whole genome shotgun (WGS) entry which is preliminary data.</text>
</comment>
<dbReference type="GO" id="GO:0005789">
    <property type="term" value="C:endoplasmic reticulum membrane"/>
    <property type="evidence" value="ECO:0007669"/>
    <property type="project" value="UniProtKB-SubCell"/>
</dbReference>
<comment type="similarity">
    <text evidence="13">Belongs to the peptidase M48A family.</text>
</comment>
<dbReference type="InterPro" id="IPR032456">
    <property type="entry name" value="Peptidase_M48_N"/>
</dbReference>
<feature type="transmembrane region" description="Helical" evidence="13">
    <location>
        <begin position="109"/>
        <end position="133"/>
    </location>
</feature>
<evidence type="ECO:0000256" key="3">
    <source>
        <dbReference type="ARBA" id="ARBA00022692"/>
    </source>
</evidence>
<comment type="subcellular location">
    <subcellularLocation>
        <location evidence="1 13">Endoplasmic reticulum membrane</location>
        <topology evidence="1 13">Multi-pass membrane protein</topology>
    </subcellularLocation>
</comment>
<feature type="binding site" evidence="12">
    <location>
        <position position="260"/>
    </location>
    <ligand>
        <name>Zn(2+)</name>
        <dbReference type="ChEBI" id="CHEBI:29105"/>
        <note>catalytic</note>
    </ligand>
</feature>
<keyword evidence="7 12" id="KW-0862">Zinc</keyword>
<dbReference type="GO" id="GO:0046872">
    <property type="term" value="F:metal ion binding"/>
    <property type="evidence" value="ECO:0007669"/>
    <property type="project" value="UniProtKB-UniRule"/>
</dbReference>
<name>A0AAD9N429_9ANNE</name>
<dbReference type="PANTHER" id="PTHR10120">
    <property type="entry name" value="CAAX PRENYL PROTEASE 1"/>
    <property type="match status" value="1"/>
</dbReference>
<dbReference type="Proteomes" id="UP001208570">
    <property type="component" value="Unassembled WGS sequence"/>
</dbReference>
<organism evidence="16 17">
    <name type="scientific">Paralvinella palmiformis</name>
    <dbReference type="NCBI Taxonomy" id="53620"/>
    <lineage>
        <taxon>Eukaryota</taxon>
        <taxon>Metazoa</taxon>
        <taxon>Spiralia</taxon>
        <taxon>Lophotrochozoa</taxon>
        <taxon>Annelida</taxon>
        <taxon>Polychaeta</taxon>
        <taxon>Sedentaria</taxon>
        <taxon>Canalipalpata</taxon>
        <taxon>Terebellida</taxon>
        <taxon>Terebelliformia</taxon>
        <taxon>Alvinellidae</taxon>
        <taxon>Paralvinella</taxon>
    </lineage>
</organism>
<evidence type="ECO:0000256" key="5">
    <source>
        <dbReference type="ARBA" id="ARBA00022801"/>
    </source>
</evidence>
<dbReference type="GO" id="GO:0004222">
    <property type="term" value="F:metalloendopeptidase activity"/>
    <property type="evidence" value="ECO:0007669"/>
    <property type="project" value="UniProtKB-UniRule"/>
</dbReference>
<evidence type="ECO:0000256" key="11">
    <source>
        <dbReference type="ARBA" id="ARBA00044456"/>
    </source>
</evidence>